<evidence type="ECO:0000259" key="7">
    <source>
        <dbReference type="PROSITE" id="PS50109"/>
    </source>
</evidence>
<dbReference type="InterPro" id="IPR018490">
    <property type="entry name" value="cNMP-bd_dom_sf"/>
</dbReference>
<keyword evidence="9" id="KW-1185">Reference proteome</keyword>
<dbReference type="Proteomes" id="UP000183642">
    <property type="component" value="Unassembled WGS sequence"/>
</dbReference>
<reference evidence="9" key="1">
    <citation type="submission" date="2016-10" db="EMBL/GenBank/DDBJ databases">
        <authorList>
            <person name="Varghese N."/>
            <person name="Submissions S."/>
        </authorList>
    </citation>
    <scope>NUCLEOTIDE SEQUENCE [LARGE SCALE GENOMIC DNA]</scope>
    <source>
        <strain evidence="9">DSM 43161</strain>
    </source>
</reference>
<evidence type="ECO:0000313" key="9">
    <source>
        <dbReference type="Proteomes" id="UP000183642"/>
    </source>
</evidence>
<proteinExistence type="predicted"/>
<dbReference type="PROSITE" id="PS50042">
    <property type="entry name" value="CNMP_BINDING_3"/>
    <property type="match status" value="1"/>
</dbReference>
<dbReference type="Pfam" id="PF00027">
    <property type="entry name" value="cNMP_binding"/>
    <property type="match status" value="1"/>
</dbReference>
<evidence type="ECO:0000256" key="5">
    <source>
        <dbReference type="ARBA" id="ARBA00023012"/>
    </source>
</evidence>
<dbReference type="EC" id="2.7.13.3" evidence="3"/>
<feature type="domain" description="Histidine kinase" evidence="7">
    <location>
        <begin position="301"/>
        <end position="472"/>
    </location>
</feature>
<dbReference type="Gene3D" id="2.60.120.10">
    <property type="entry name" value="Jelly Rolls"/>
    <property type="match status" value="1"/>
</dbReference>
<dbReference type="Pfam" id="PF02518">
    <property type="entry name" value="HATPase_c"/>
    <property type="match status" value="1"/>
</dbReference>
<keyword evidence="4" id="KW-0808">Transferase</keyword>
<name>A0A1I5HS57_9ACTN</name>
<evidence type="ECO:0000256" key="1">
    <source>
        <dbReference type="ARBA" id="ARBA00000085"/>
    </source>
</evidence>
<evidence type="ECO:0000256" key="2">
    <source>
        <dbReference type="ARBA" id="ARBA00004236"/>
    </source>
</evidence>
<dbReference type="PANTHER" id="PTHR43065">
    <property type="entry name" value="SENSOR HISTIDINE KINASE"/>
    <property type="match status" value="1"/>
</dbReference>
<dbReference type="GO" id="GO:0005886">
    <property type="term" value="C:plasma membrane"/>
    <property type="evidence" value="ECO:0007669"/>
    <property type="project" value="UniProtKB-SubCell"/>
</dbReference>
<dbReference type="AlphaFoldDB" id="A0A1I5HS57"/>
<feature type="domain" description="Cyclic nucleotide-binding" evidence="6">
    <location>
        <begin position="24"/>
        <end position="85"/>
    </location>
</feature>
<keyword evidence="5" id="KW-0902">Two-component regulatory system</keyword>
<dbReference type="PRINTS" id="PR00344">
    <property type="entry name" value="BCTRLSENSOR"/>
</dbReference>
<dbReference type="InterPro" id="IPR036890">
    <property type="entry name" value="HATPase_C_sf"/>
</dbReference>
<dbReference type="SUPFAM" id="SSF55874">
    <property type="entry name" value="ATPase domain of HSP90 chaperone/DNA topoisomerase II/histidine kinase"/>
    <property type="match status" value="1"/>
</dbReference>
<organism evidence="8 9">
    <name type="scientific">Geodermatophilus obscurus</name>
    <dbReference type="NCBI Taxonomy" id="1861"/>
    <lineage>
        <taxon>Bacteria</taxon>
        <taxon>Bacillati</taxon>
        <taxon>Actinomycetota</taxon>
        <taxon>Actinomycetes</taxon>
        <taxon>Geodermatophilales</taxon>
        <taxon>Geodermatophilaceae</taxon>
        <taxon>Geodermatophilus</taxon>
    </lineage>
</organism>
<comment type="catalytic activity">
    <reaction evidence="1">
        <text>ATP + protein L-histidine = ADP + protein N-phospho-L-histidine.</text>
        <dbReference type="EC" id="2.7.13.3"/>
    </reaction>
</comment>
<dbReference type="SUPFAM" id="SSF51206">
    <property type="entry name" value="cAMP-binding domain-like"/>
    <property type="match status" value="1"/>
</dbReference>
<dbReference type="SMART" id="SM00387">
    <property type="entry name" value="HATPase_c"/>
    <property type="match status" value="1"/>
</dbReference>
<keyword evidence="4" id="KW-0418">Kinase</keyword>
<dbReference type="EMBL" id="FOWE01000010">
    <property type="protein sequence ID" value="SFO50979.1"/>
    <property type="molecule type" value="Genomic_DNA"/>
</dbReference>
<accession>A0A1I5HS57</accession>
<dbReference type="InterPro" id="IPR003594">
    <property type="entry name" value="HATPase_dom"/>
</dbReference>
<dbReference type="InterPro" id="IPR014710">
    <property type="entry name" value="RmlC-like_jellyroll"/>
</dbReference>
<evidence type="ECO:0000313" key="8">
    <source>
        <dbReference type="EMBL" id="SFO50979.1"/>
    </source>
</evidence>
<dbReference type="RefSeq" id="WP_075015314.1">
    <property type="nucleotide sequence ID" value="NZ_FOWE01000010.1"/>
</dbReference>
<protein>
    <recommendedName>
        <fullName evidence="3">histidine kinase</fullName>
        <ecNumber evidence="3">2.7.13.3</ecNumber>
    </recommendedName>
</protein>
<dbReference type="Gene3D" id="3.30.565.10">
    <property type="entry name" value="Histidine kinase-like ATPase, C-terminal domain"/>
    <property type="match status" value="1"/>
</dbReference>
<dbReference type="SMART" id="SM00100">
    <property type="entry name" value="cNMP"/>
    <property type="match status" value="1"/>
</dbReference>
<dbReference type="InterPro" id="IPR005467">
    <property type="entry name" value="His_kinase_dom"/>
</dbReference>
<evidence type="ECO:0000256" key="3">
    <source>
        <dbReference type="ARBA" id="ARBA00012438"/>
    </source>
</evidence>
<dbReference type="InterPro" id="IPR036097">
    <property type="entry name" value="HisK_dim/P_sf"/>
</dbReference>
<dbReference type="OrthoDB" id="9786919at2"/>
<evidence type="ECO:0000256" key="4">
    <source>
        <dbReference type="ARBA" id="ARBA00022777"/>
    </source>
</evidence>
<dbReference type="InterPro" id="IPR000595">
    <property type="entry name" value="cNMP-bd_dom"/>
</dbReference>
<dbReference type="CDD" id="cd00038">
    <property type="entry name" value="CAP_ED"/>
    <property type="match status" value="1"/>
</dbReference>
<evidence type="ECO:0000259" key="6">
    <source>
        <dbReference type="PROSITE" id="PS50042"/>
    </source>
</evidence>
<dbReference type="InterPro" id="IPR004358">
    <property type="entry name" value="Sig_transdc_His_kin-like_C"/>
</dbReference>
<dbReference type="PROSITE" id="PS50109">
    <property type="entry name" value="HIS_KIN"/>
    <property type="match status" value="1"/>
</dbReference>
<dbReference type="GO" id="GO:0000155">
    <property type="term" value="F:phosphorelay sensor kinase activity"/>
    <property type="evidence" value="ECO:0007669"/>
    <property type="project" value="InterPro"/>
</dbReference>
<sequence>MTRSAPPDGGPRRAGPDDLRGMTLFDGVADDQLQELSAAGEEVHFGPEDVLWVENQPAESWWVLLDGSIDLLRHVGHEETVLGTMDVPGRWAGGFRAWDEHGAYLATGRAVAPGRVLRIPAAELRRIWTARFPLGLLLTEGVSRSARNYETMARQREALAALGTLAAGLAHELNNPAAAATRAVDALAEACDGMFASLRRLAGVPVSAEQFTGLDALRQELGSRPGGESPMVLADREDELADWLADHDVAREWVLAPALAAAGADPEWCDRAAGVVGEDPLAAGLEWVASTLSVTVLLAEVKESTQRISDLVAAVRSYSQLDRASMQRTDVAEGLESTLVTLAHRIPPGVRVERDYGQDVPRIQALPGELNQLWTRLVDNALDAMGDAGTLRVRTGWERGAVVVEVGDSGPGMSEETRAHAFDPFFTTKGVGQGTGLGLDISRRVVQHHGGEIGIDTGPGGTVLRVRLPGGRVGGA</sequence>
<dbReference type="PANTHER" id="PTHR43065:SF48">
    <property type="entry name" value="HISTIDINE KINASE"/>
    <property type="match status" value="1"/>
</dbReference>
<gene>
    <name evidence="8" type="ORF">SAMN05660359_03980</name>
</gene>
<comment type="subcellular location">
    <subcellularLocation>
        <location evidence="2">Cell membrane</location>
    </subcellularLocation>
</comment>
<dbReference type="Gene3D" id="1.10.287.130">
    <property type="match status" value="1"/>
</dbReference>
<dbReference type="SUPFAM" id="SSF47384">
    <property type="entry name" value="Homodimeric domain of signal transducing histidine kinase"/>
    <property type="match status" value="1"/>
</dbReference>